<dbReference type="GO" id="GO:0080019">
    <property type="term" value="F:alcohol-forming very long-chain fatty acyl-CoA reductase activity"/>
    <property type="evidence" value="ECO:0007669"/>
    <property type="project" value="InterPro"/>
</dbReference>
<accession>A0A921R4B5</accession>
<dbReference type="InterPro" id="IPR033640">
    <property type="entry name" value="FAR_C"/>
</dbReference>
<dbReference type="GO" id="GO:0102965">
    <property type="term" value="F:alcohol-forming long-chain fatty acyl-CoA reductase activity"/>
    <property type="evidence" value="ECO:0007669"/>
    <property type="project" value="UniProtKB-EC"/>
</dbReference>
<comment type="caution">
    <text evidence="7">The sequence shown here is derived from an EMBL/GenBank/DDBJ whole genome shotgun (WGS) entry which is preliminary data.</text>
</comment>
<evidence type="ECO:0000259" key="5">
    <source>
        <dbReference type="Pfam" id="PF03015"/>
    </source>
</evidence>
<comment type="catalytic activity">
    <reaction evidence="4">
        <text>a long-chain fatty acyl-CoA + 2 NADPH + 2 H(+) = a long-chain primary fatty alcohol + 2 NADP(+) + CoA</text>
        <dbReference type="Rhea" id="RHEA:52716"/>
        <dbReference type="ChEBI" id="CHEBI:15378"/>
        <dbReference type="ChEBI" id="CHEBI:57287"/>
        <dbReference type="ChEBI" id="CHEBI:57783"/>
        <dbReference type="ChEBI" id="CHEBI:58349"/>
        <dbReference type="ChEBI" id="CHEBI:77396"/>
        <dbReference type="ChEBI" id="CHEBI:83139"/>
        <dbReference type="EC" id="1.2.1.84"/>
    </reaction>
</comment>
<dbReference type="Gene3D" id="3.40.50.720">
    <property type="entry name" value="NAD(P)-binding Rossmann-like Domain"/>
    <property type="match status" value="1"/>
</dbReference>
<gene>
    <name evidence="7" type="ORF">BDA96_04G154100</name>
</gene>
<proteinExistence type="inferred from homology"/>
<dbReference type="InterPro" id="IPR026055">
    <property type="entry name" value="FAR"/>
</dbReference>
<feature type="domain" description="Fatty acyl-CoA reductase C-terminal" evidence="5">
    <location>
        <begin position="507"/>
        <end position="575"/>
    </location>
</feature>
<reference evidence="7" key="1">
    <citation type="journal article" date="2019" name="BMC Genomics">
        <title>A new reference genome for Sorghum bicolor reveals high levels of sequence similarity between sweet and grain genotypes: implications for the genetics of sugar metabolism.</title>
        <authorList>
            <person name="Cooper E.A."/>
            <person name="Brenton Z.W."/>
            <person name="Flinn B.S."/>
            <person name="Jenkins J."/>
            <person name="Shu S."/>
            <person name="Flowers D."/>
            <person name="Luo F."/>
            <person name="Wang Y."/>
            <person name="Xia P."/>
            <person name="Barry K."/>
            <person name="Daum C."/>
            <person name="Lipzen A."/>
            <person name="Yoshinaga Y."/>
            <person name="Schmutz J."/>
            <person name="Saski C."/>
            <person name="Vermerris W."/>
            <person name="Kresovich S."/>
        </authorList>
    </citation>
    <scope>NUCLEOTIDE SEQUENCE</scope>
</reference>
<dbReference type="AlphaFoldDB" id="A0A921R4B5"/>
<keyword evidence="3 4" id="KW-0443">Lipid metabolism</keyword>
<comment type="similarity">
    <text evidence="1 4">Belongs to the fatty acyl-CoA reductase family.</text>
</comment>
<sequence>MGFPCTNLMPLPLLGSAVLTARRTPSLATTTTSSSSSSGGLARGATGRAVMLPALSARSSPSPSSGDSKDHHDHVAGIGIAESLEGKNFLITGGTGFLAKVLIEKILRANPDVGKIYVMIKAKDAEEAFKRLQTEVVDAELFRCLQEIHGKGFHNFIARKLVPVVGDIKENNLGIAQELAHKIQDEVDIIVNSAGNTTFHERYDVALDINTLGPLRIMSFARRFRRLKLFLHVSTAYVNGQRQGVALEKPFRMGDSIANEILLSSAQCSSEHAANGAALDIEAEIKLAFDLTTKSDDQASRTQQMKDLGLKRANHHGWQDTYVFTKAMGEMVINSMRGEIPVVIIRPSVIESTLRDPFPGWIQGNRMLDPIIIYYGKGQMCSFLGDPDCVLDLVPADIVVNVTLASMAKHTRTQVAAPGMHVYQVASSTVNPLVFRDVFQSVFHHFSRSPVMDAAGQPIPVRPMRFCGSMEQYASNVETNAATLQTRWARRPAAAPSAEERRLRKAVIAQIMHLGRIYEPYTFYGGRFDTANTEALLAEMSEEERARFHSDVRTVDWEDYLINVHVPGVRKHVMKGRGSNKPSIGRKLCMQPAGHHPSEHLIGGGLR</sequence>
<keyword evidence="2 4" id="KW-0444">Lipid biosynthesis</keyword>
<dbReference type="InterPro" id="IPR013120">
    <property type="entry name" value="FAR_NAD-bd"/>
</dbReference>
<name>A0A921R4B5_SORBI</name>
<keyword evidence="4" id="KW-0521">NADP</keyword>
<dbReference type="InterPro" id="IPR036291">
    <property type="entry name" value="NAD(P)-bd_dom_sf"/>
</dbReference>
<reference evidence="7" key="2">
    <citation type="submission" date="2020-10" db="EMBL/GenBank/DDBJ databases">
        <authorList>
            <person name="Cooper E.A."/>
            <person name="Brenton Z.W."/>
            <person name="Flinn B.S."/>
            <person name="Jenkins J."/>
            <person name="Shu S."/>
            <person name="Flowers D."/>
            <person name="Luo F."/>
            <person name="Wang Y."/>
            <person name="Xia P."/>
            <person name="Barry K."/>
            <person name="Daum C."/>
            <person name="Lipzen A."/>
            <person name="Yoshinaga Y."/>
            <person name="Schmutz J."/>
            <person name="Saski C."/>
            <person name="Vermerris W."/>
            <person name="Kresovich S."/>
        </authorList>
    </citation>
    <scope>NUCLEOTIDE SEQUENCE</scope>
</reference>
<dbReference type="GO" id="GO:0006629">
    <property type="term" value="P:lipid metabolic process"/>
    <property type="evidence" value="ECO:0007669"/>
    <property type="project" value="UniProtKB-KW"/>
</dbReference>
<dbReference type="Proteomes" id="UP000807115">
    <property type="component" value="Chromosome 4"/>
</dbReference>
<dbReference type="EC" id="1.2.1.84" evidence="4"/>
<dbReference type="CDD" id="cd09071">
    <property type="entry name" value="FAR_C"/>
    <property type="match status" value="1"/>
</dbReference>
<evidence type="ECO:0000256" key="4">
    <source>
        <dbReference type="RuleBase" id="RU363097"/>
    </source>
</evidence>
<evidence type="ECO:0000256" key="3">
    <source>
        <dbReference type="ARBA" id="ARBA00023098"/>
    </source>
</evidence>
<evidence type="ECO:0000256" key="1">
    <source>
        <dbReference type="ARBA" id="ARBA00005928"/>
    </source>
</evidence>
<keyword evidence="4" id="KW-0560">Oxidoreductase</keyword>
<dbReference type="CDD" id="cd05236">
    <property type="entry name" value="FAR-N_SDR_e"/>
    <property type="match status" value="1"/>
</dbReference>
<evidence type="ECO:0000313" key="8">
    <source>
        <dbReference type="Proteomes" id="UP000807115"/>
    </source>
</evidence>
<evidence type="ECO:0000259" key="6">
    <source>
        <dbReference type="Pfam" id="PF07993"/>
    </source>
</evidence>
<dbReference type="Pfam" id="PF07993">
    <property type="entry name" value="NAD_binding_4"/>
    <property type="match status" value="1"/>
</dbReference>
<dbReference type="Pfam" id="PF03015">
    <property type="entry name" value="Sterile"/>
    <property type="match status" value="1"/>
</dbReference>
<comment type="function">
    <text evidence="4">Catalyzes the reduction of fatty acyl-CoA to fatty alcohols.</text>
</comment>
<feature type="domain" description="Thioester reductase (TE)" evidence="6">
    <location>
        <begin position="91"/>
        <end position="402"/>
    </location>
</feature>
<dbReference type="EMBL" id="CM027683">
    <property type="protein sequence ID" value="KAG0533000.1"/>
    <property type="molecule type" value="Genomic_DNA"/>
</dbReference>
<evidence type="ECO:0000256" key="2">
    <source>
        <dbReference type="ARBA" id="ARBA00022516"/>
    </source>
</evidence>
<organism evidence="7 8">
    <name type="scientific">Sorghum bicolor</name>
    <name type="common">Sorghum</name>
    <name type="synonym">Sorghum vulgare</name>
    <dbReference type="NCBI Taxonomy" id="4558"/>
    <lineage>
        <taxon>Eukaryota</taxon>
        <taxon>Viridiplantae</taxon>
        <taxon>Streptophyta</taxon>
        <taxon>Embryophyta</taxon>
        <taxon>Tracheophyta</taxon>
        <taxon>Spermatophyta</taxon>
        <taxon>Magnoliopsida</taxon>
        <taxon>Liliopsida</taxon>
        <taxon>Poales</taxon>
        <taxon>Poaceae</taxon>
        <taxon>PACMAD clade</taxon>
        <taxon>Panicoideae</taxon>
        <taxon>Andropogonodae</taxon>
        <taxon>Andropogoneae</taxon>
        <taxon>Sorghinae</taxon>
        <taxon>Sorghum</taxon>
    </lineage>
</organism>
<evidence type="ECO:0000313" key="7">
    <source>
        <dbReference type="EMBL" id="KAG0533000.1"/>
    </source>
</evidence>
<dbReference type="SUPFAM" id="SSF51735">
    <property type="entry name" value="NAD(P)-binding Rossmann-fold domains"/>
    <property type="match status" value="1"/>
</dbReference>
<protein>
    <recommendedName>
        <fullName evidence="4">Fatty acyl-CoA reductase</fullName>
        <ecNumber evidence="4">1.2.1.84</ecNumber>
    </recommendedName>
</protein>
<dbReference type="PANTHER" id="PTHR11011">
    <property type="entry name" value="MALE STERILITY PROTEIN 2-RELATED"/>
    <property type="match status" value="1"/>
</dbReference>
<dbReference type="PANTHER" id="PTHR11011:SF45">
    <property type="entry name" value="FATTY ACYL-COA REDUCTASE CG8306-RELATED"/>
    <property type="match status" value="1"/>
</dbReference>